<dbReference type="EMBL" id="CP133616">
    <property type="protein sequence ID" value="WMV30651.1"/>
    <property type="molecule type" value="Genomic_DNA"/>
</dbReference>
<feature type="compositionally biased region" description="Low complexity" evidence="1">
    <location>
        <begin position="1"/>
        <end position="19"/>
    </location>
</feature>
<proteinExistence type="predicted"/>
<name>A0AAF0TSC0_SOLVR</name>
<dbReference type="Proteomes" id="UP001234989">
    <property type="component" value="Chromosome 5"/>
</dbReference>
<sequence>MPPRRANTMNANARNANATPPVPDQDVLNAQFQNTIQILAQSVANQNNQRVPIPANTNVGSAVARVRDFVRMNPPEFLGSQIGEDPQNFIDEFKKIFEVMHVTGNDQVELESYQPNDVAHIYSVERE</sequence>
<keyword evidence="3" id="KW-1185">Reference proteome</keyword>
<evidence type="ECO:0000313" key="2">
    <source>
        <dbReference type="EMBL" id="WMV30651.1"/>
    </source>
</evidence>
<dbReference type="AlphaFoldDB" id="A0AAF0TSC0"/>
<organism evidence="2 3">
    <name type="scientific">Solanum verrucosum</name>
    <dbReference type="NCBI Taxonomy" id="315347"/>
    <lineage>
        <taxon>Eukaryota</taxon>
        <taxon>Viridiplantae</taxon>
        <taxon>Streptophyta</taxon>
        <taxon>Embryophyta</taxon>
        <taxon>Tracheophyta</taxon>
        <taxon>Spermatophyta</taxon>
        <taxon>Magnoliopsida</taxon>
        <taxon>eudicotyledons</taxon>
        <taxon>Gunneridae</taxon>
        <taxon>Pentapetalae</taxon>
        <taxon>asterids</taxon>
        <taxon>lamiids</taxon>
        <taxon>Solanales</taxon>
        <taxon>Solanaceae</taxon>
        <taxon>Solanoideae</taxon>
        <taxon>Solaneae</taxon>
        <taxon>Solanum</taxon>
    </lineage>
</organism>
<feature type="region of interest" description="Disordered" evidence="1">
    <location>
        <begin position="1"/>
        <end position="23"/>
    </location>
</feature>
<reference evidence="2" key="1">
    <citation type="submission" date="2023-08" db="EMBL/GenBank/DDBJ databases">
        <title>A de novo genome assembly of Solanum verrucosum Schlechtendal, a Mexican diploid species geographically isolated from the other diploid A-genome species in potato relatives.</title>
        <authorList>
            <person name="Hosaka K."/>
        </authorList>
    </citation>
    <scope>NUCLEOTIDE SEQUENCE</scope>
    <source>
        <tissue evidence="2">Young leaves</tissue>
    </source>
</reference>
<evidence type="ECO:0008006" key="4">
    <source>
        <dbReference type="Google" id="ProtNLM"/>
    </source>
</evidence>
<evidence type="ECO:0000313" key="3">
    <source>
        <dbReference type="Proteomes" id="UP001234989"/>
    </source>
</evidence>
<protein>
    <recommendedName>
        <fullName evidence="4">Gag-pol polyprotein</fullName>
    </recommendedName>
</protein>
<gene>
    <name evidence="2" type="ORF">MTR67_024036</name>
</gene>
<evidence type="ECO:0000256" key="1">
    <source>
        <dbReference type="SAM" id="MobiDB-lite"/>
    </source>
</evidence>
<accession>A0AAF0TSC0</accession>